<feature type="domain" description="ABC transmembrane type-1" evidence="7">
    <location>
        <begin position="40"/>
        <end position="314"/>
    </location>
</feature>
<dbReference type="SUPFAM" id="SSF52540">
    <property type="entry name" value="P-loop containing nucleoside triphosphate hydrolases"/>
    <property type="match status" value="1"/>
</dbReference>
<comment type="caution">
    <text evidence="8">The sequence shown here is derived from an EMBL/GenBank/DDBJ whole genome shotgun (WGS) entry which is preliminary data.</text>
</comment>
<dbReference type="PANTHER" id="PTHR43394:SF1">
    <property type="entry name" value="ATP-BINDING CASSETTE SUB-FAMILY B MEMBER 10, MITOCHONDRIAL"/>
    <property type="match status" value="1"/>
</dbReference>
<evidence type="ECO:0000313" key="8">
    <source>
        <dbReference type="EMBL" id="MDR6867020.1"/>
    </source>
</evidence>
<feature type="transmembrane region" description="Helical" evidence="5">
    <location>
        <begin position="291"/>
        <end position="313"/>
    </location>
</feature>
<dbReference type="InterPro" id="IPR027417">
    <property type="entry name" value="P-loop_NTPase"/>
</dbReference>
<dbReference type="EMBL" id="JAVDUM010000006">
    <property type="protein sequence ID" value="MDR6867020.1"/>
    <property type="molecule type" value="Genomic_DNA"/>
</dbReference>
<dbReference type="PANTHER" id="PTHR43394">
    <property type="entry name" value="ATP-DEPENDENT PERMEASE MDL1, MITOCHONDRIAL"/>
    <property type="match status" value="1"/>
</dbReference>
<evidence type="ECO:0000256" key="3">
    <source>
        <dbReference type="ARBA" id="ARBA00022989"/>
    </source>
</evidence>
<feature type="transmembrane region" description="Helical" evidence="5">
    <location>
        <begin position="137"/>
        <end position="164"/>
    </location>
</feature>
<name>A0ABU1SBN0_9MICO</name>
<dbReference type="Pfam" id="PF00664">
    <property type="entry name" value="ABC_membrane"/>
    <property type="match status" value="1"/>
</dbReference>
<proteinExistence type="predicted"/>
<evidence type="ECO:0000313" key="9">
    <source>
        <dbReference type="Proteomes" id="UP001259347"/>
    </source>
</evidence>
<evidence type="ECO:0000256" key="4">
    <source>
        <dbReference type="ARBA" id="ARBA00023136"/>
    </source>
</evidence>
<keyword evidence="2 5" id="KW-0812">Transmembrane</keyword>
<keyword evidence="9" id="KW-1185">Reference proteome</keyword>
<dbReference type="RefSeq" id="WP_310019387.1">
    <property type="nucleotide sequence ID" value="NZ_JAVDUM010000006.1"/>
</dbReference>
<accession>A0ABU1SBN0</accession>
<evidence type="ECO:0000256" key="5">
    <source>
        <dbReference type="SAM" id="Phobius"/>
    </source>
</evidence>
<feature type="transmembrane region" description="Helical" evidence="5">
    <location>
        <begin position="32"/>
        <end position="54"/>
    </location>
</feature>
<dbReference type="InterPro" id="IPR036640">
    <property type="entry name" value="ABC1_TM_sf"/>
</dbReference>
<keyword evidence="3 5" id="KW-1133">Transmembrane helix</keyword>
<feature type="domain" description="ABC transporter" evidence="6">
    <location>
        <begin position="323"/>
        <end position="567"/>
    </location>
</feature>
<comment type="subcellular location">
    <subcellularLocation>
        <location evidence="1">Cell membrane</location>
        <topology evidence="1">Multi-pass membrane protein</topology>
    </subcellularLocation>
</comment>
<feature type="transmembrane region" description="Helical" evidence="5">
    <location>
        <begin position="170"/>
        <end position="193"/>
    </location>
</feature>
<dbReference type="Gene3D" id="3.40.50.300">
    <property type="entry name" value="P-loop containing nucleotide triphosphate hydrolases"/>
    <property type="match status" value="1"/>
</dbReference>
<dbReference type="InterPro" id="IPR011527">
    <property type="entry name" value="ABC1_TM_dom"/>
</dbReference>
<feature type="transmembrane region" description="Helical" evidence="5">
    <location>
        <begin position="60"/>
        <end position="81"/>
    </location>
</feature>
<dbReference type="InterPro" id="IPR039421">
    <property type="entry name" value="Type_1_exporter"/>
</dbReference>
<evidence type="ECO:0000259" key="6">
    <source>
        <dbReference type="PROSITE" id="PS50893"/>
    </source>
</evidence>
<keyword evidence="4 5" id="KW-0472">Membrane</keyword>
<dbReference type="SUPFAM" id="SSF90123">
    <property type="entry name" value="ABC transporter transmembrane region"/>
    <property type="match status" value="1"/>
</dbReference>
<protein>
    <submittedName>
        <fullName evidence="8">ABC-type multidrug transport system fused ATPase/permease subunit</fullName>
    </submittedName>
</protein>
<dbReference type="PROSITE" id="PS50893">
    <property type="entry name" value="ABC_TRANSPORTER_2"/>
    <property type="match status" value="1"/>
</dbReference>
<dbReference type="Gene3D" id="1.20.1560.10">
    <property type="entry name" value="ABC transporter type 1, transmembrane domain"/>
    <property type="match status" value="1"/>
</dbReference>
<evidence type="ECO:0000256" key="1">
    <source>
        <dbReference type="ARBA" id="ARBA00004651"/>
    </source>
</evidence>
<reference evidence="8 9" key="1">
    <citation type="submission" date="2023-07" db="EMBL/GenBank/DDBJ databases">
        <title>Sorghum-associated microbial communities from plants grown in Nebraska, USA.</title>
        <authorList>
            <person name="Schachtman D."/>
        </authorList>
    </citation>
    <scope>NUCLEOTIDE SEQUENCE [LARGE SCALE GENOMIC DNA]</scope>
    <source>
        <strain evidence="8 9">2980</strain>
    </source>
</reference>
<dbReference type="CDD" id="cd07346">
    <property type="entry name" value="ABC_6TM_exporters"/>
    <property type="match status" value="1"/>
</dbReference>
<dbReference type="InterPro" id="IPR003439">
    <property type="entry name" value="ABC_transporter-like_ATP-bd"/>
</dbReference>
<organism evidence="8 9">
    <name type="scientific">Microbacterium resistens</name>
    <dbReference type="NCBI Taxonomy" id="156977"/>
    <lineage>
        <taxon>Bacteria</taxon>
        <taxon>Bacillati</taxon>
        <taxon>Actinomycetota</taxon>
        <taxon>Actinomycetes</taxon>
        <taxon>Micrococcales</taxon>
        <taxon>Microbacteriaceae</taxon>
        <taxon>Microbacterium</taxon>
    </lineage>
</organism>
<feature type="transmembrane region" description="Helical" evidence="5">
    <location>
        <begin position="248"/>
        <end position="279"/>
    </location>
</feature>
<dbReference type="Proteomes" id="UP001259347">
    <property type="component" value="Unassembled WGS sequence"/>
</dbReference>
<gene>
    <name evidence="8" type="ORF">J2Y69_001619</name>
</gene>
<evidence type="ECO:0000256" key="2">
    <source>
        <dbReference type="ARBA" id="ARBA00022692"/>
    </source>
</evidence>
<sequence>MRTLPEPYVAPPVGVTPAGFLAWLVRMQWTTVLQGIVCDVVWLLGLALTPWAIGRAVDEGLVAGDYGAFLGWLGVVVWLQLQHSLIQGLRDRAGSVNYERGVSRVDQVIVHTATRITVAADRKLGSGSVVTMASNDAWWFGFVPINVGTLVSALASFITVAVLLLRDSVLLGLIVIIAVPSFSMLQVFLVGVLRSRQSVAREATREMNAVATDSVRGLRVIRGIGGEDWFLDRFRVRSDRARDAQKSVAWPVSIADALGVLISGVLVVGLTWIGAAMVARGELRVGELVAFYGYAGFLVLPVTLFNQVIRVVVRGMIAARAIVELLDVEPLWPASGAEARSVGEGPVLHDVRMGLVVHEHELLAVVVTDSQEAGALVDRLARLESDGPDAVLLHGRPMAALALRDVRDRVVVSDPVPFLFSGTLRELLDPWRAHADEEILRAVTAAAGDDILEPLEEGLDALVGERGVEFSGGQRQRLGAARALLADAPILVLHDPTSAVDAATEERMAQGIRAHRAGATTVILTTSPLVLGGADRVVVVDETGVRAEGTHEELVGRDLGYRRIVLRAEGVA</sequence>
<evidence type="ECO:0000259" key="7">
    <source>
        <dbReference type="PROSITE" id="PS50929"/>
    </source>
</evidence>
<dbReference type="Pfam" id="PF00005">
    <property type="entry name" value="ABC_tran"/>
    <property type="match status" value="1"/>
</dbReference>
<dbReference type="PROSITE" id="PS50929">
    <property type="entry name" value="ABC_TM1F"/>
    <property type="match status" value="1"/>
</dbReference>